<reference evidence="1" key="1">
    <citation type="submission" date="2020-10" db="EMBL/GenBank/DDBJ databases">
        <authorList>
            <person name="Gilroy R."/>
        </authorList>
    </citation>
    <scope>NUCLEOTIDE SEQUENCE</scope>
    <source>
        <strain evidence="1">1370</strain>
    </source>
</reference>
<organism evidence="1 2">
    <name type="scientific">Candidatus Faeciplasma avium</name>
    <dbReference type="NCBI Taxonomy" id="2840798"/>
    <lineage>
        <taxon>Bacteria</taxon>
        <taxon>Bacillati</taxon>
        <taxon>Bacillota</taxon>
        <taxon>Clostridia</taxon>
        <taxon>Eubacteriales</taxon>
        <taxon>Oscillospiraceae</taxon>
        <taxon>Oscillospiraceae incertae sedis</taxon>
        <taxon>Candidatus Faeciplasma</taxon>
    </lineage>
</organism>
<dbReference type="EMBL" id="DVOL01000012">
    <property type="protein sequence ID" value="HIV10263.1"/>
    <property type="molecule type" value="Genomic_DNA"/>
</dbReference>
<comment type="caution">
    <text evidence="1">The sequence shown here is derived from an EMBL/GenBank/DDBJ whole genome shotgun (WGS) entry which is preliminary data.</text>
</comment>
<dbReference type="AlphaFoldDB" id="A0A9D1NQ62"/>
<name>A0A9D1NQ62_9FIRM</name>
<sequence length="116" mass="13016">MPEDYRCINCGMEFSQPKRVLDNPSGVAGQEEGYSVCPCCGSESFEKTVLCRVCGIRAAVNGDELALCPDCKRASLELFRLMLGSYFSREEVMYLSRELDGRDLCDGVEFSYEGRR</sequence>
<gene>
    <name evidence="1" type="ORF">IAD28_01005</name>
</gene>
<proteinExistence type="predicted"/>
<reference evidence="1" key="2">
    <citation type="journal article" date="2021" name="PeerJ">
        <title>Extensive microbial diversity within the chicken gut microbiome revealed by metagenomics and culture.</title>
        <authorList>
            <person name="Gilroy R."/>
            <person name="Ravi A."/>
            <person name="Getino M."/>
            <person name="Pursley I."/>
            <person name="Horton D.L."/>
            <person name="Alikhan N.F."/>
            <person name="Baker D."/>
            <person name="Gharbi K."/>
            <person name="Hall N."/>
            <person name="Watson M."/>
            <person name="Adriaenssens E.M."/>
            <person name="Foster-Nyarko E."/>
            <person name="Jarju S."/>
            <person name="Secka A."/>
            <person name="Antonio M."/>
            <person name="Oren A."/>
            <person name="Chaudhuri R.R."/>
            <person name="La Ragione R."/>
            <person name="Hildebrand F."/>
            <person name="Pallen M.J."/>
        </authorList>
    </citation>
    <scope>NUCLEOTIDE SEQUENCE</scope>
    <source>
        <strain evidence="1">1370</strain>
    </source>
</reference>
<dbReference type="Proteomes" id="UP000823960">
    <property type="component" value="Unassembled WGS sequence"/>
</dbReference>
<accession>A0A9D1NQ62</accession>
<evidence type="ECO:0000313" key="2">
    <source>
        <dbReference type="Proteomes" id="UP000823960"/>
    </source>
</evidence>
<evidence type="ECO:0000313" key="1">
    <source>
        <dbReference type="EMBL" id="HIV10263.1"/>
    </source>
</evidence>
<protein>
    <submittedName>
        <fullName evidence="1">Uncharacterized protein</fullName>
    </submittedName>
</protein>